<keyword evidence="4 5" id="KW-0173">Coenzyme A biosynthesis</keyword>
<evidence type="ECO:0000256" key="3">
    <source>
        <dbReference type="ARBA" id="ARBA00022840"/>
    </source>
</evidence>
<keyword evidence="2 5" id="KW-0547">Nucleotide-binding</keyword>
<keyword evidence="5 7" id="KW-0418">Kinase</keyword>
<dbReference type="RefSeq" id="WP_194847022.1">
    <property type="nucleotide sequence ID" value="NZ_JAAEJV010000003.1"/>
</dbReference>
<keyword evidence="8" id="KW-1185">Reference proteome</keyword>
<keyword evidence="5" id="KW-0963">Cytoplasm</keyword>
<dbReference type="NCBIfam" id="TIGR00152">
    <property type="entry name" value="dephospho-CoA kinase"/>
    <property type="match status" value="1"/>
</dbReference>
<comment type="function">
    <text evidence="5">Catalyzes the phosphorylation of the 3'-hydroxyl group of dephosphocoenzyme A to form coenzyme A.</text>
</comment>
<dbReference type="PANTHER" id="PTHR10695">
    <property type="entry name" value="DEPHOSPHO-COA KINASE-RELATED"/>
    <property type="match status" value="1"/>
</dbReference>
<dbReference type="Pfam" id="PF01121">
    <property type="entry name" value="CoaE"/>
    <property type="match status" value="1"/>
</dbReference>
<dbReference type="PROSITE" id="PS51219">
    <property type="entry name" value="DPCK"/>
    <property type="match status" value="1"/>
</dbReference>
<dbReference type="Gene3D" id="3.40.50.300">
    <property type="entry name" value="P-loop containing nucleotide triphosphate hydrolases"/>
    <property type="match status" value="1"/>
</dbReference>
<dbReference type="Proteomes" id="UP001194714">
    <property type="component" value="Unassembled WGS sequence"/>
</dbReference>
<evidence type="ECO:0000256" key="6">
    <source>
        <dbReference type="NCBIfam" id="TIGR00152"/>
    </source>
</evidence>
<comment type="subcellular location">
    <subcellularLocation>
        <location evidence="5">Cytoplasm</location>
    </subcellularLocation>
</comment>
<evidence type="ECO:0000256" key="1">
    <source>
        <dbReference type="ARBA" id="ARBA00009018"/>
    </source>
</evidence>
<evidence type="ECO:0000256" key="2">
    <source>
        <dbReference type="ARBA" id="ARBA00022741"/>
    </source>
</evidence>
<dbReference type="SUPFAM" id="SSF52540">
    <property type="entry name" value="P-loop containing nucleoside triphosphate hydrolases"/>
    <property type="match status" value="1"/>
</dbReference>
<dbReference type="GO" id="GO:0004140">
    <property type="term" value="F:dephospho-CoA kinase activity"/>
    <property type="evidence" value="ECO:0007669"/>
    <property type="project" value="UniProtKB-EC"/>
</dbReference>
<dbReference type="InterPro" id="IPR001977">
    <property type="entry name" value="Depp_CoAkinase"/>
</dbReference>
<evidence type="ECO:0000256" key="4">
    <source>
        <dbReference type="ARBA" id="ARBA00022993"/>
    </source>
</evidence>
<evidence type="ECO:0000256" key="5">
    <source>
        <dbReference type="HAMAP-Rule" id="MF_00376"/>
    </source>
</evidence>
<comment type="catalytic activity">
    <reaction evidence="5">
        <text>3'-dephospho-CoA + ATP = ADP + CoA + H(+)</text>
        <dbReference type="Rhea" id="RHEA:18245"/>
        <dbReference type="ChEBI" id="CHEBI:15378"/>
        <dbReference type="ChEBI" id="CHEBI:30616"/>
        <dbReference type="ChEBI" id="CHEBI:57287"/>
        <dbReference type="ChEBI" id="CHEBI:57328"/>
        <dbReference type="ChEBI" id="CHEBI:456216"/>
        <dbReference type="EC" id="2.7.1.24"/>
    </reaction>
</comment>
<keyword evidence="3 5" id="KW-0067">ATP-binding</keyword>
<name>A0ABS0AXN9_9BACT</name>
<comment type="caution">
    <text evidence="7">The sequence shown here is derived from an EMBL/GenBank/DDBJ whole genome shotgun (WGS) entry which is preliminary data.</text>
</comment>
<dbReference type="EC" id="2.7.1.24" evidence="5 6"/>
<sequence>MKKIVITGGIASGKTTVCHILKKHGAYYLSSDEIIHRLLREDPPTIQAVTTLLGPDALKDGKIDRKEVAEIVFNDPKKLEALEKILHPKLLAKIKEAYQQAGECELFIVELPLVQEIGKEKDFDLTIAVVFDEAEAMKRFVKEGFTEESYKKRMARQWKISEKANKADYVIHNDGTIEELGIKVLELIKEISSR</sequence>
<evidence type="ECO:0000313" key="8">
    <source>
        <dbReference type="Proteomes" id="UP001194714"/>
    </source>
</evidence>
<dbReference type="EMBL" id="JAAEJV010000003">
    <property type="protein sequence ID" value="MBF5058740.1"/>
    <property type="molecule type" value="Genomic_DNA"/>
</dbReference>
<evidence type="ECO:0000313" key="7">
    <source>
        <dbReference type="EMBL" id="MBF5058740.1"/>
    </source>
</evidence>
<dbReference type="InterPro" id="IPR027417">
    <property type="entry name" value="P-loop_NTPase"/>
</dbReference>
<dbReference type="PANTHER" id="PTHR10695:SF46">
    <property type="entry name" value="BIFUNCTIONAL COENZYME A SYNTHASE-RELATED"/>
    <property type="match status" value="1"/>
</dbReference>
<dbReference type="CDD" id="cd02022">
    <property type="entry name" value="DPCK"/>
    <property type="match status" value="1"/>
</dbReference>
<accession>A0ABS0AXN9</accession>
<comment type="similarity">
    <text evidence="1 5">Belongs to the CoaE family.</text>
</comment>
<organism evidence="7 8">
    <name type="scientific">Candidatus Neptunichlamydia vexilliferae</name>
    <dbReference type="NCBI Taxonomy" id="1651774"/>
    <lineage>
        <taxon>Bacteria</taxon>
        <taxon>Pseudomonadati</taxon>
        <taxon>Chlamydiota</taxon>
        <taxon>Chlamydiia</taxon>
        <taxon>Parachlamydiales</taxon>
        <taxon>Simkaniaceae</taxon>
        <taxon>Candidatus Neptunichlamydia</taxon>
    </lineage>
</organism>
<proteinExistence type="inferred from homology"/>
<keyword evidence="5 7" id="KW-0808">Transferase</keyword>
<protein>
    <recommendedName>
        <fullName evidence="5 6">Dephospho-CoA kinase</fullName>
        <ecNumber evidence="5 6">2.7.1.24</ecNumber>
    </recommendedName>
    <alternativeName>
        <fullName evidence="5">Dephosphocoenzyme A kinase</fullName>
    </alternativeName>
</protein>
<comment type="pathway">
    <text evidence="5">Cofactor biosynthesis; coenzyme A biosynthesis; CoA from (R)-pantothenate: step 5/5.</text>
</comment>
<dbReference type="HAMAP" id="MF_00376">
    <property type="entry name" value="Dephospho_CoA_kinase"/>
    <property type="match status" value="1"/>
</dbReference>
<gene>
    <name evidence="5" type="primary">coaE</name>
    <name evidence="7" type="ORF">NEPTK9_000239</name>
</gene>
<reference evidence="7 8" key="1">
    <citation type="submission" date="2020-01" db="EMBL/GenBank/DDBJ databases">
        <title>Draft genome sequence of Cand. Neptunochlamydia vexilliferae K9.</title>
        <authorList>
            <person name="Schulz F."/>
            <person name="Koestlbacher S."/>
            <person name="Wascher F."/>
            <person name="Pizzetti I."/>
            <person name="Horn M."/>
        </authorList>
    </citation>
    <scope>NUCLEOTIDE SEQUENCE [LARGE SCALE GENOMIC DNA]</scope>
    <source>
        <strain evidence="7 8">K9</strain>
    </source>
</reference>
<feature type="binding site" evidence="5">
    <location>
        <begin position="11"/>
        <end position="16"/>
    </location>
    <ligand>
        <name>ATP</name>
        <dbReference type="ChEBI" id="CHEBI:30616"/>
    </ligand>
</feature>